<dbReference type="PROSITE" id="PS50850">
    <property type="entry name" value="MFS"/>
    <property type="match status" value="1"/>
</dbReference>
<keyword evidence="2" id="KW-0813">Transport</keyword>
<evidence type="ECO:0000313" key="9">
    <source>
        <dbReference type="EMBL" id="GGF23354.1"/>
    </source>
</evidence>
<feature type="transmembrane region" description="Helical" evidence="7">
    <location>
        <begin position="366"/>
        <end position="387"/>
    </location>
</feature>
<feature type="transmembrane region" description="Helical" evidence="7">
    <location>
        <begin position="172"/>
        <end position="195"/>
    </location>
</feature>
<dbReference type="GO" id="GO:0022857">
    <property type="term" value="F:transmembrane transporter activity"/>
    <property type="evidence" value="ECO:0007669"/>
    <property type="project" value="InterPro"/>
</dbReference>
<dbReference type="PANTHER" id="PTHR23501">
    <property type="entry name" value="MAJOR FACILITATOR SUPERFAMILY"/>
    <property type="match status" value="1"/>
</dbReference>
<organism evidence="9 10">
    <name type="scientific">Aliidongia dinghuensis</name>
    <dbReference type="NCBI Taxonomy" id="1867774"/>
    <lineage>
        <taxon>Bacteria</taxon>
        <taxon>Pseudomonadati</taxon>
        <taxon>Pseudomonadota</taxon>
        <taxon>Alphaproteobacteria</taxon>
        <taxon>Rhodospirillales</taxon>
        <taxon>Dongiaceae</taxon>
        <taxon>Aliidongia</taxon>
    </lineage>
</organism>
<keyword evidence="5 7" id="KW-1133">Transmembrane helix</keyword>
<dbReference type="EMBL" id="BMJQ01000008">
    <property type="protein sequence ID" value="GGF23354.1"/>
    <property type="molecule type" value="Genomic_DNA"/>
</dbReference>
<evidence type="ECO:0000256" key="7">
    <source>
        <dbReference type="SAM" id="Phobius"/>
    </source>
</evidence>
<dbReference type="InterPro" id="IPR004638">
    <property type="entry name" value="EmrB-like"/>
</dbReference>
<keyword evidence="10" id="KW-1185">Reference proteome</keyword>
<keyword evidence="3" id="KW-1003">Cell membrane</keyword>
<dbReference type="GO" id="GO:0005886">
    <property type="term" value="C:plasma membrane"/>
    <property type="evidence" value="ECO:0007669"/>
    <property type="project" value="UniProtKB-SubCell"/>
</dbReference>
<feature type="transmembrane region" description="Helical" evidence="7">
    <location>
        <begin position="408"/>
        <end position="430"/>
    </location>
</feature>
<dbReference type="InterPro" id="IPR011701">
    <property type="entry name" value="MFS"/>
</dbReference>
<dbReference type="NCBIfam" id="TIGR00711">
    <property type="entry name" value="efflux_EmrB"/>
    <property type="match status" value="1"/>
</dbReference>
<feature type="transmembrane region" description="Helical" evidence="7">
    <location>
        <begin position="21"/>
        <end position="43"/>
    </location>
</feature>
<reference evidence="9" key="1">
    <citation type="journal article" date="2014" name="Int. J. Syst. Evol. Microbiol.">
        <title>Complete genome sequence of Corynebacterium casei LMG S-19264T (=DSM 44701T), isolated from a smear-ripened cheese.</title>
        <authorList>
            <consortium name="US DOE Joint Genome Institute (JGI-PGF)"/>
            <person name="Walter F."/>
            <person name="Albersmeier A."/>
            <person name="Kalinowski J."/>
            <person name="Ruckert C."/>
        </authorList>
    </citation>
    <scope>NUCLEOTIDE SEQUENCE</scope>
    <source>
        <strain evidence="9">CGMCC 1.15725</strain>
    </source>
</reference>
<feature type="transmembrane region" description="Helical" evidence="7">
    <location>
        <begin position="274"/>
        <end position="299"/>
    </location>
</feature>
<evidence type="ECO:0000256" key="3">
    <source>
        <dbReference type="ARBA" id="ARBA00022475"/>
    </source>
</evidence>
<dbReference type="AlphaFoldDB" id="A0A8J3E5P8"/>
<evidence type="ECO:0000256" key="2">
    <source>
        <dbReference type="ARBA" id="ARBA00022448"/>
    </source>
</evidence>
<gene>
    <name evidence="9" type="ORF">GCM10011611_31810</name>
</gene>
<dbReference type="FunFam" id="1.20.1720.10:FF:000004">
    <property type="entry name" value="EmrB/QacA family drug resistance transporter"/>
    <property type="match status" value="1"/>
</dbReference>
<feature type="transmembrane region" description="Helical" evidence="7">
    <location>
        <begin position="111"/>
        <end position="132"/>
    </location>
</feature>
<dbReference type="PRINTS" id="PR01036">
    <property type="entry name" value="TCRTETB"/>
</dbReference>
<evidence type="ECO:0000256" key="1">
    <source>
        <dbReference type="ARBA" id="ARBA00004651"/>
    </source>
</evidence>
<evidence type="ECO:0000259" key="8">
    <source>
        <dbReference type="PROSITE" id="PS50850"/>
    </source>
</evidence>
<feature type="transmembrane region" description="Helical" evidence="7">
    <location>
        <begin position="474"/>
        <end position="497"/>
    </location>
</feature>
<feature type="transmembrane region" description="Helical" evidence="7">
    <location>
        <begin position="233"/>
        <end position="253"/>
    </location>
</feature>
<evidence type="ECO:0000256" key="6">
    <source>
        <dbReference type="ARBA" id="ARBA00023136"/>
    </source>
</evidence>
<comment type="caution">
    <text evidence="9">The sequence shown here is derived from an EMBL/GenBank/DDBJ whole genome shotgun (WGS) entry which is preliminary data.</text>
</comment>
<dbReference type="Pfam" id="PF07690">
    <property type="entry name" value="MFS_1"/>
    <property type="match status" value="1"/>
</dbReference>
<feature type="transmembrane region" description="Helical" evidence="7">
    <location>
        <begin position="86"/>
        <end position="105"/>
    </location>
</feature>
<protein>
    <recommendedName>
        <fullName evidence="8">Major facilitator superfamily (MFS) profile domain-containing protein</fullName>
    </recommendedName>
</protein>
<dbReference type="RefSeq" id="WP_229743752.1">
    <property type="nucleotide sequence ID" value="NZ_BMJQ01000008.1"/>
</dbReference>
<dbReference type="Proteomes" id="UP000646365">
    <property type="component" value="Unassembled WGS sequence"/>
</dbReference>
<dbReference type="Gene3D" id="1.20.1250.20">
    <property type="entry name" value="MFS general substrate transporter like domains"/>
    <property type="match status" value="1"/>
</dbReference>
<keyword evidence="6 7" id="KW-0472">Membrane</keyword>
<comment type="subcellular location">
    <subcellularLocation>
        <location evidence="1">Cell membrane</location>
        <topology evidence="1">Multi-pass membrane protein</topology>
    </subcellularLocation>
</comment>
<keyword evidence="4 7" id="KW-0812">Transmembrane</keyword>
<feature type="domain" description="Major facilitator superfamily (MFS) profile" evidence="8">
    <location>
        <begin position="21"/>
        <end position="501"/>
    </location>
</feature>
<dbReference type="InterPro" id="IPR036259">
    <property type="entry name" value="MFS_trans_sf"/>
</dbReference>
<sequence>MSADAPDTAPAGTRKGGIRTVLVGMMLVLMLGALDQNIVATALPRIVGDLGGVSRLSWVITAYVLTSTIAMPLYGKLSDQYGRKPLIYAAILIFLAGSVLAALAQTMNALILFRAIQGLGAGGLLPLVQITISDLVSPRERGRYQGLFGAVFAGCSVGGPVLGGAITDALSWHWIFYVNLPVGAAALGFIAIGLGRPPRAIRHRIDYGGAVLITIGTTGLLLLMSLGGNSYAWTSPEMIAAALAAVISVPLFIRQERRSAEPILPLHLFANPTVARSWIVLALTFTGMSAATVFFPLFFQLVLGVAPTHSGLLTGPLMLGVVAASITGGRLVSRTGRYKPLPVLGLGAATLVFFGLGWTAEAGGGIWLIEPLMIVLGLGLGLVMPTMTVALQNAVELKDMGTATATSAFFRSLGAVVGVALSGGILSMRLKSLLAASPLSGAIDQATLLSSGVQQIAQMPPALRDGVIGLYRPAIAATFLVGGAIAGLAFLVVLFLPELPLRATAARSESQAETRAAE</sequence>
<reference evidence="9" key="2">
    <citation type="submission" date="2020-09" db="EMBL/GenBank/DDBJ databases">
        <authorList>
            <person name="Sun Q."/>
            <person name="Zhou Y."/>
        </authorList>
    </citation>
    <scope>NUCLEOTIDE SEQUENCE</scope>
    <source>
        <strain evidence="9">CGMCC 1.15725</strain>
    </source>
</reference>
<accession>A0A8J3E5P8</accession>
<evidence type="ECO:0000256" key="5">
    <source>
        <dbReference type="ARBA" id="ARBA00022989"/>
    </source>
</evidence>
<proteinExistence type="predicted"/>
<evidence type="ECO:0000313" key="10">
    <source>
        <dbReference type="Proteomes" id="UP000646365"/>
    </source>
</evidence>
<feature type="transmembrane region" description="Helical" evidence="7">
    <location>
        <begin position="55"/>
        <end position="74"/>
    </location>
</feature>
<name>A0A8J3E5P8_9PROT</name>
<dbReference type="SUPFAM" id="SSF103473">
    <property type="entry name" value="MFS general substrate transporter"/>
    <property type="match status" value="1"/>
</dbReference>
<feature type="transmembrane region" description="Helical" evidence="7">
    <location>
        <begin position="207"/>
        <end position="227"/>
    </location>
</feature>
<dbReference type="PANTHER" id="PTHR23501:SF197">
    <property type="entry name" value="COMD"/>
    <property type="match status" value="1"/>
</dbReference>
<dbReference type="Gene3D" id="1.20.1720.10">
    <property type="entry name" value="Multidrug resistance protein D"/>
    <property type="match status" value="1"/>
</dbReference>
<feature type="transmembrane region" description="Helical" evidence="7">
    <location>
        <begin position="341"/>
        <end position="360"/>
    </location>
</feature>
<feature type="transmembrane region" description="Helical" evidence="7">
    <location>
        <begin position="311"/>
        <end position="329"/>
    </location>
</feature>
<dbReference type="CDD" id="cd17502">
    <property type="entry name" value="MFS_Azr1_MDR_like"/>
    <property type="match status" value="1"/>
</dbReference>
<dbReference type="InterPro" id="IPR020846">
    <property type="entry name" value="MFS_dom"/>
</dbReference>
<evidence type="ECO:0000256" key="4">
    <source>
        <dbReference type="ARBA" id="ARBA00022692"/>
    </source>
</evidence>
<feature type="transmembrane region" description="Helical" evidence="7">
    <location>
        <begin position="144"/>
        <end position="166"/>
    </location>
</feature>